<evidence type="ECO:0000313" key="2">
    <source>
        <dbReference type="Proteomes" id="UP000243127"/>
    </source>
</evidence>
<protein>
    <submittedName>
        <fullName evidence="1">Uncharacterized protein</fullName>
    </submittedName>
</protein>
<reference evidence="1 2" key="1">
    <citation type="journal article" date="2007" name="Proc. Natl. Acad. Sci. U.S.A.">
        <title>Nucleomorph genome of Hemiselmis andersenii reveals complete intron loss and compaction as a driver of protein structure and function.</title>
        <authorList>
            <person name="Lane C.E."/>
            <person name="van den Heuvel K."/>
            <person name="Kozera C."/>
            <person name="Curtis B.A."/>
            <person name="Parsons B.J."/>
            <person name="Bowman S."/>
            <person name="Archibald J.M."/>
        </authorList>
    </citation>
    <scope>NUCLEOTIDE SEQUENCE [LARGE SCALE GENOMIC DNA]</scope>
    <source>
        <strain evidence="1 2">CCMP644</strain>
    </source>
</reference>
<accession>A9BKT7</accession>
<proteinExistence type="predicted"/>
<geneLocation type="nucleomorph" evidence="1"/>
<dbReference type="EMBL" id="CP000882">
    <property type="protein sequence ID" value="ABW98092.1"/>
    <property type="molecule type" value="Genomic_DNA"/>
</dbReference>
<evidence type="ECO:0000313" key="1">
    <source>
        <dbReference type="EMBL" id="ABW98092.1"/>
    </source>
</evidence>
<name>A9BKT7_HEMAN</name>
<gene>
    <name evidence="1" type="ORF">HAN_2g268</name>
</gene>
<organism evidence="1 2">
    <name type="scientific">Hemiselmis andersenii</name>
    <name type="common">Cryptophyte alga</name>
    <dbReference type="NCBI Taxonomy" id="464988"/>
    <lineage>
        <taxon>Eukaryota</taxon>
        <taxon>Cryptophyceae</taxon>
        <taxon>Cryptomonadales</taxon>
        <taxon>Hemiselmidaceae</taxon>
        <taxon>Hemiselmis</taxon>
    </lineage>
</organism>
<dbReference type="AlphaFoldDB" id="A9BKT7"/>
<dbReference type="Proteomes" id="UP000243127">
    <property type="component" value="Nucleomorph 2"/>
</dbReference>
<dbReference type="GeneID" id="5739837"/>
<sequence>MTQHAFDELNFLKLRILKKLKINQIKNIFLINKKKKNSLKLKKYFFSKNQKFFKFLIEKNSWFSYSEFLINFVFIWDKIGGLRKISNEENLENFLKNFPIKFLKKISKLCFEIFQSKVSKDFSIERIIFFHCSFKESKGKIRKKNFLEKNNENQPFFLTITPENFQIYLEQIRINIDHKNFPTAGVIINDKIKDTFSTLSLKKSRLCFFEQIIRNLIKINFKNLQICKLYSVRFKEIEREKPKGLHSTVEFFFIFFYFLVQKNHKKDSFLFRIIFSEAIIKKIKLINQFLIILSSGQLIIWSKFKVRLIRILNKDLQISKNLVFRLLRKIRAEIILNNIKVLSSSFKTVLIINLNEILEVDLIDLQFWLQYISKYFKKNFLLDRLTGKCYFNYK</sequence>
<keyword evidence="1" id="KW-0542">Nucleomorph</keyword>
<dbReference type="RefSeq" id="XP_001712417.1">
    <property type="nucleotide sequence ID" value="XM_001712365.1"/>
</dbReference>